<keyword evidence="1" id="KW-0812">Transmembrane</keyword>
<dbReference type="Proteomes" id="UP000241808">
    <property type="component" value="Unassembled WGS sequence"/>
</dbReference>
<evidence type="ECO:0000256" key="1">
    <source>
        <dbReference type="SAM" id="Phobius"/>
    </source>
</evidence>
<evidence type="ECO:0000313" key="3">
    <source>
        <dbReference type="Proteomes" id="UP000241808"/>
    </source>
</evidence>
<dbReference type="EMBL" id="PZZL01000017">
    <property type="protein sequence ID" value="PTM49827.1"/>
    <property type="molecule type" value="Genomic_DNA"/>
</dbReference>
<sequence length="166" mass="18067">MQTATATKPTSLIAIPAVPSARTLWNLFLGGAAGLGFWEFFSATFTHWAAGFPLQPPELVKSLFQHQLGLTVSTPMAELLHGLTGLIFYPIGYYILSRALPWLGVTAAGWIWGVATYFIALGFFAPLAGQPFLLNNVPVLSFMSLVGHAIYGYLAAIVFERFEEGR</sequence>
<evidence type="ECO:0000313" key="2">
    <source>
        <dbReference type="EMBL" id="PTM49827.1"/>
    </source>
</evidence>
<feature type="transmembrane region" description="Helical" evidence="1">
    <location>
        <begin position="137"/>
        <end position="159"/>
    </location>
</feature>
<keyword evidence="1" id="KW-1133">Transmembrane helix</keyword>
<keyword evidence="1" id="KW-0472">Membrane</keyword>
<accession>A0A2T4YWZ2</accession>
<name>A0A2T4YWZ2_9HYPH</name>
<reference evidence="2 3" key="1">
    <citation type="submission" date="2018-04" db="EMBL/GenBank/DDBJ databases">
        <title>Genomic Encyclopedia of Archaeal and Bacterial Type Strains, Phase II (KMG-II): from individual species to whole genera.</title>
        <authorList>
            <person name="Goeker M."/>
        </authorList>
    </citation>
    <scope>NUCLEOTIDE SEQUENCE [LARGE SCALE GENOMIC DNA]</scope>
    <source>
        <strain evidence="2 3">DSM 25521</strain>
    </source>
</reference>
<keyword evidence="3" id="KW-1185">Reference proteome</keyword>
<feature type="transmembrane region" description="Helical" evidence="1">
    <location>
        <begin position="27"/>
        <end position="50"/>
    </location>
</feature>
<feature type="transmembrane region" description="Helical" evidence="1">
    <location>
        <begin position="79"/>
        <end position="96"/>
    </location>
</feature>
<evidence type="ECO:0008006" key="4">
    <source>
        <dbReference type="Google" id="ProtNLM"/>
    </source>
</evidence>
<comment type="caution">
    <text evidence="2">The sequence shown here is derived from an EMBL/GenBank/DDBJ whole genome shotgun (WGS) entry which is preliminary data.</text>
</comment>
<dbReference type="RefSeq" id="WP_108179471.1">
    <property type="nucleotide sequence ID" value="NZ_PZZL01000017.1"/>
</dbReference>
<gene>
    <name evidence="2" type="ORF">C8P69_11722</name>
</gene>
<proteinExistence type="predicted"/>
<dbReference type="OrthoDB" id="7347542at2"/>
<feature type="transmembrane region" description="Helical" evidence="1">
    <location>
        <begin position="103"/>
        <end position="125"/>
    </location>
</feature>
<organism evidence="2 3">
    <name type="scientific">Phreatobacter oligotrophus</name>
    <dbReference type="NCBI Taxonomy" id="1122261"/>
    <lineage>
        <taxon>Bacteria</taxon>
        <taxon>Pseudomonadati</taxon>
        <taxon>Pseudomonadota</taxon>
        <taxon>Alphaproteobacteria</taxon>
        <taxon>Hyphomicrobiales</taxon>
        <taxon>Phreatobacteraceae</taxon>
        <taxon>Phreatobacter</taxon>
    </lineage>
</organism>
<dbReference type="AlphaFoldDB" id="A0A2T4YWZ2"/>
<protein>
    <recommendedName>
        <fullName evidence="4">DUF1440 domain-containing protein</fullName>
    </recommendedName>
</protein>